<protein>
    <submittedName>
        <fullName evidence="2">Uncharacterized protein</fullName>
    </submittedName>
</protein>
<reference evidence="2" key="1">
    <citation type="submission" date="2022-01" db="EMBL/GenBank/DDBJ databases">
        <authorList>
            <person name="King R."/>
        </authorList>
    </citation>
    <scope>NUCLEOTIDE SEQUENCE</scope>
</reference>
<proteinExistence type="predicted"/>
<evidence type="ECO:0000313" key="2">
    <source>
        <dbReference type="EMBL" id="CAH1113172.1"/>
    </source>
</evidence>
<dbReference type="Proteomes" id="UP001153636">
    <property type="component" value="Chromosome 7"/>
</dbReference>
<sequence length="112" mass="13241">MRVISVNHLKIGNMSKEDYEAYILRKEEARLEKEVYEKRNDCLTLLLSPRSHVLALYYKMKLVAHNFTIYNLGTHEGFCYLWNDTEGGLTLNEFGTIMYKFLQSQLCQNERP</sequence>
<keyword evidence="1" id="KW-0175">Coiled coil</keyword>
<dbReference type="AlphaFoldDB" id="A0A9P0DB49"/>
<evidence type="ECO:0000256" key="1">
    <source>
        <dbReference type="SAM" id="Coils"/>
    </source>
</evidence>
<gene>
    <name evidence="2" type="ORF">PSYICH_LOCUS13180</name>
</gene>
<feature type="coiled-coil region" evidence="1">
    <location>
        <begin position="19"/>
        <end position="46"/>
    </location>
</feature>
<dbReference type="OrthoDB" id="6733722at2759"/>
<keyword evidence="3" id="KW-1185">Reference proteome</keyword>
<dbReference type="EMBL" id="OV651819">
    <property type="protein sequence ID" value="CAH1113172.1"/>
    <property type="molecule type" value="Genomic_DNA"/>
</dbReference>
<evidence type="ECO:0000313" key="3">
    <source>
        <dbReference type="Proteomes" id="UP001153636"/>
    </source>
</evidence>
<organism evidence="2 3">
    <name type="scientific">Psylliodes chrysocephalus</name>
    <dbReference type="NCBI Taxonomy" id="3402493"/>
    <lineage>
        <taxon>Eukaryota</taxon>
        <taxon>Metazoa</taxon>
        <taxon>Ecdysozoa</taxon>
        <taxon>Arthropoda</taxon>
        <taxon>Hexapoda</taxon>
        <taxon>Insecta</taxon>
        <taxon>Pterygota</taxon>
        <taxon>Neoptera</taxon>
        <taxon>Endopterygota</taxon>
        <taxon>Coleoptera</taxon>
        <taxon>Polyphaga</taxon>
        <taxon>Cucujiformia</taxon>
        <taxon>Chrysomeloidea</taxon>
        <taxon>Chrysomelidae</taxon>
        <taxon>Galerucinae</taxon>
        <taxon>Alticini</taxon>
        <taxon>Psylliodes</taxon>
    </lineage>
</organism>
<name>A0A9P0DB49_9CUCU</name>
<accession>A0A9P0DB49</accession>